<gene>
    <name evidence="3" type="ORF">H8R27_12815</name>
</gene>
<accession>A0ABR7J161</accession>
<dbReference type="Gene3D" id="3.40.50.2000">
    <property type="entry name" value="Glycogen Phosphorylase B"/>
    <property type="match status" value="2"/>
</dbReference>
<proteinExistence type="predicted"/>
<comment type="caution">
    <text evidence="3">The sequence shown here is derived from an EMBL/GenBank/DDBJ whole genome shotgun (WGS) entry which is preliminary data.</text>
</comment>
<evidence type="ECO:0000313" key="4">
    <source>
        <dbReference type="Proteomes" id="UP000605990"/>
    </source>
</evidence>
<reference evidence="3 4" key="1">
    <citation type="submission" date="2020-08" db="EMBL/GenBank/DDBJ databases">
        <title>Description of novel Flavobacterium F-408 isolate.</title>
        <authorList>
            <person name="Saticioglu I.B."/>
            <person name="Duman M."/>
            <person name="Altun S."/>
        </authorList>
    </citation>
    <scope>NUCLEOTIDE SEQUENCE [LARGE SCALE GENOMIC DNA]</scope>
    <source>
        <strain evidence="3 4">F-408</strain>
    </source>
</reference>
<keyword evidence="4" id="KW-1185">Reference proteome</keyword>
<evidence type="ECO:0000259" key="1">
    <source>
        <dbReference type="Pfam" id="PF00534"/>
    </source>
</evidence>
<dbReference type="PANTHER" id="PTHR12526:SF630">
    <property type="entry name" value="GLYCOSYLTRANSFERASE"/>
    <property type="match status" value="1"/>
</dbReference>
<dbReference type="RefSeq" id="WP_166125517.1">
    <property type="nucleotide sequence ID" value="NZ_JAANOQ010000002.1"/>
</dbReference>
<name>A0ABR7J161_9FLAO</name>
<organism evidence="3 4">
    <name type="scientific">Flavobacterium bernardetii</name>
    <dbReference type="NCBI Taxonomy" id="2813823"/>
    <lineage>
        <taxon>Bacteria</taxon>
        <taxon>Pseudomonadati</taxon>
        <taxon>Bacteroidota</taxon>
        <taxon>Flavobacteriia</taxon>
        <taxon>Flavobacteriales</taxon>
        <taxon>Flavobacteriaceae</taxon>
        <taxon>Flavobacterium</taxon>
    </lineage>
</organism>
<dbReference type="EMBL" id="JACRUN010000008">
    <property type="protein sequence ID" value="MBC5835770.1"/>
    <property type="molecule type" value="Genomic_DNA"/>
</dbReference>
<dbReference type="CDD" id="cd03801">
    <property type="entry name" value="GT4_PimA-like"/>
    <property type="match status" value="1"/>
</dbReference>
<dbReference type="SUPFAM" id="SSF53756">
    <property type="entry name" value="UDP-Glycosyltransferase/glycogen phosphorylase"/>
    <property type="match status" value="1"/>
</dbReference>
<dbReference type="Pfam" id="PF13439">
    <property type="entry name" value="Glyco_transf_4"/>
    <property type="match status" value="1"/>
</dbReference>
<dbReference type="Pfam" id="PF00534">
    <property type="entry name" value="Glycos_transf_1"/>
    <property type="match status" value="1"/>
</dbReference>
<feature type="domain" description="Glycosyltransferase subfamily 4-like N-terminal" evidence="2">
    <location>
        <begin position="17"/>
        <end position="149"/>
    </location>
</feature>
<dbReference type="Proteomes" id="UP000605990">
    <property type="component" value="Unassembled WGS sequence"/>
</dbReference>
<protein>
    <submittedName>
        <fullName evidence="3">Glycosyltransferase</fullName>
    </submittedName>
</protein>
<dbReference type="InterPro" id="IPR001296">
    <property type="entry name" value="Glyco_trans_1"/>
</dbReference>
<evidence type="ECO:0000313" key="3">
    <source>
        <dbReference type="EMBL" id="MBC5835770.1"/>
    </source>
</evidence>
<dbReference type="PANTHER" id="PTHR12526">
    <property type="entry name" value="GLYCOSYLTRANSFERASE"/>
    <property type="match status" value="1"/>
</dbReference>
<evidence type="ECO:0000259" key="2">
    <source>
        <dbReference type="Pfam" id="PF13439"/>
    </source>
</evidence>
<feature type="domain" description="Glycosyl transferase family 1" evidence="1">
    <location>
        <begin position="186"/>
        <end position="349"/>
    </location>
</feature>
<sequence length="371" mass="42646">MEIIHIVLGKANPNRMNGVNKVVYQMAVKQAEMQIKVSVWGITADLTKNFEERNFETRLFLKSKNPFTISAELKKALLSKKENTIFHIHGGWIPIFYSISKVLQSNQINFVFTPHGAYNTIAMKRNFWIKKLYFQLFEKTVLKNSKKIHNIGKSESTGLSTFYKNNKSVLLPYGFENTIKPELFTPKNEDIVFGFIGRLDIYTKGLDTLLLAFEKVITQFPNAKLWIIGDSNEKSKLETLIIKYKLSENVILFGSQFGEEKNNLLKKMDVFVHPSRNEGLPTSVIEAASFGKPCVVSNATNINELIESYNAGKSITKQDSNELHDVLIEMILIWQNKKEYETMSKNAIKLVEESFNWKKVITDLNHKLYEI</sequence>
<dbReference type="InterPro" id="IPR028098">
    <property type="entry name" value="Glyco_trans_4-like_N"/>
</dbReference>